<name>A0A6L9MY42_9ALTE</name>
<evidence type="ECO:0000313" key="5">
    <source>
        <dbReference type="Proteomes" id="UP000478837"/>
    </source>
</evidence>
<feature type="transmembrane region" description="Helical" evidence="2">
    <location>
        <begin position="274"/>
        <end position="306"/>
    </location>
</feature>
<accession>A0A6L9MY42</accession>
<dbReference type="InterPro" id="IPR014529">
    <property type="entry name" value="UCP026631"/>
</dbReference>
<feature type="region of interest" description="Disordered" evidence="1">
    <location>
        <begin position="174"/>
        <end position="194"/>
    </location>
</feature>
<sequence>MDTKSVEEVKADAEVKAGVEVETGDAWQRLALIAILYFSVRNIKNSAQGLIYIIPALAIGSNILSNLNSPEAYITIGVLVSTAVISGLISFFMYTFRIHNQHVEIHTGVFQRRYTNLPFWRIQNVKIEHPFYYRPFGYALVVLDTAGSGKEEANIVAVPLAYANALRKQVLAEKTKDDGGNHHQAPVSDSEINEADNAGAYQNNTNEHDEEVLNTRSIGDIVIHGITNNRVWIILGAAAPFYDDAIGLVSEWLADKGLQLNQLVGEQTVAWWQFGLYAFVILMMLMAAMALLSVGGALFTFYGYTLSRSDDRYIRRSGLLNKQEVSMRASRIQMITAKQDWLDKVLKRVNLYFEQNSTAGQQVQELMSPNKLIVPSVTEQEAVALSQEVMPNCQLHRSDYLGISKRFILHWLLTAWSIPVSILLLIGTVSAELDILLASLGLLILASLLLTLRWWRWGIASDSQYVYIRRGRIGVDYLCFEPYKIQQVIVKQSVFMRRRKLASIKFVLASGSVTVPFLPEGYVKTLANNVLLEVESTRKSWM</sequence>
<feature type="domain" description="YdbS-like PH" evidence="3">
    <location>
        <begin position="454"/>
        <end position="528"/>
    </location>
</feature>
<feature type="transmembrane region" description="Helical" evidence="2">
    <location>
        <begin position="73"/>
        <end position="96"/>
    </location>
</feature>
<evidence type="ECO:0000256" key="1">
    <source>
        <dbReference type="SAM" id="MobiDB-lite"/>
    </source>
</evidence>
<feature type="transmembrane region" description="Helical" evidence="2">
    <location>
        <begin position="435"/>
        <end position="455"/>
    </location>
</feature>
<evidence type="ECO:0000259" key="3">
    <source>
        <dbReference type="Pfam" id="PF03703"/>
    </source>
</evidence>
<feature type="transmembrane region" description="Helical" evidence="2">
    <location>
        <begin position="50"/>
        <end position="67"/>
    </location>
</feature>
<dbReference type="AlphaFoldDB" id="A0A6L9MY42"/>
<feature type="domain" description="YdbS-like PH" evidence="3">
    <location>
        <begin position="94"/>
        <end position="169"/>
    </location>
</feature>
<feature type="transmembrane region" description="Helical" evidence="2">
    <location>
        <begin position="231"/>
        <end position="254"/>
    </location>
</feature>
<organism evidence="4 5">
    <name type="scientific">Alteromonas hispanica</name>
    <dbReference type="NCBI Taxonomy" id="315421"/>
    <lineage>
        <taxon>Bacteria</taxon>
        <taxon>Pseudomonadati</taxon>
        <taxon>Pseudomonadota</taxon>
        <taxon>Gammaproteobacteria</taxon>
        <taxon>Alteromonadales</taxon>
        <taxon>Alteromonadaceae</taxon>
        <taxon>Alteromonas/Salinimonas group</taxon>
        <taxon>Alteromonas</taxon>
    </lineage>
</organism>
<dbReference type="Proteomes" id="UP000478837">
    <property type="component" value="Unassembled WGS sequence"/>
</dbReference>
<dbReference type="InterPro" id="IPR005182">
    <property type="entry name" value="YdbS-like_PH"/>
</dbReference>
<keyword evidence="5" id="KW-1185">Reference proteome</keyword>
<keyword evidence="2" id="KW-1133">Transmembrane helix</keyword>
<comment type="caution">
    <text evidence="4">The sequence shown here is derived from an EMBL/GenBank/DDBJ whole genome shotgun (WGS) entry which is preliminary data.</text>
</comment>
<dbReference type="RefSeq" id="WP_163112340.1">
    <property type="nucleotide sequence ID" value="NZ_JAAAWP010000009.1"/>
</dbReference>
<dbReference type="PIRSF" id="PIRSF026631">
    <property type="entry name" value="UCP026631"/>
    <property type="match status" value="1"/>
</dbReference>
<feature type="transmembrane region" description="Helical" evidence="2">
    <location>
        <begin position="407"/>
        <end position="429"/>
    </location>
</feature>
<protein>
    <submittedName>
        <fullName evidence="4">PH domain-containing protein</fullName>
    </submittedName>
</protein>
<feature type="transmembrane region" description="Helical" evidence="2">
    <location>
        <begin position="501"/>
        <end position="519"/>
    </location>
</feature>
<proteinExistence type="predicted"/>
<keyword evidence="2" id="KW-0812">Transmembrane</keyword>
<dbReference type="PANTHER" id="PTHR34473:SF2">
    <property type="entry name" value="UPF0699 TRANSMEMBRANE PROTEIN YDBT"/>
    <property type="match status" value="1"/>
</dbReference>
<dbReference type="EMBL" id="JAAAWP010000009">
    <property type="protein sequence ID" value="NDW22570.1"/>
    <property type="molecule type" value="Genomic_DNA"/>
</dbReference>
<keyword evidence="2" id="KW-0472">Membrane</keyword>
<evidence type="ECO:0000313" key="4">
    <source>
        <dbReference type="EMBL" id="NDW22570.1"/>
    </source>
</evidence>
<reference evidence="4 5" key="1">
    <citation type="submission" date="2020-01" db="EMBL/GenBank/DDBJ databases">
        <title>Genomes of bacteria type strains.</title>
        <authorList>
            <person name="Chen J."/>
            <person name="Zhu S."/>
            <person name="Yang J."/>
        </authorList>
    </citation>
    <scope>NUCLEOTIDE SEQUENCE [LARGE SCALE GENOMIC DNA]</scope>
    <source>
        <strain evidence="4 5">LMG 22958</strain>
    </source>
</reference>
<gene>
    <name evidence="4" type="ORF">GTW09_13650</name>
</gene>
<dbReference type="Pfam" id="PF03703">
    <property type="entry name" value="bPH_2"/>
    <property type="match status" value="2"/>
</dbReference>
<evidence type="ECO:0000256" key="2">
    <source>
        <dbReference type="SAM" id="Phobius"/>
    </source>
</evidence>
<dbReference type="PANTHER" id="PTHR34473">
    <property type="entry name" value="UPF0699 TRANSMEMBRANE PROTEIN YDBS"/>
    <property type="match status" value="1"/>
</dbReference>